<comment type="caution">
    <text evidence="2">The sequence shown here is derived from an EMBL/GenBank/DDBJ whole genome shotgun (WGS) entry which is preliminary data.</text>
</comment>
<sequence length="142" mass="15777">MSDWKHQQMIKASAWPLAAELLAPTADFTARLEGGLVPLHWACREGKAGVVKYMIEYGANVHDLTDDGKSMLELVIPSKSFQTVMLLIDRLKATGAPAPDEALRKRLNNAFSKGHPDARNRLQQTLRDWDRIAKTVPSSKSP</sequence>
<dbReference type="SMART" id="SM00248">
    <property type="entry name" value="ANK"/>
    <property type="match status" value="1"/>
</dbReference>
<dbReference type="Proteomes" id="UP001265700">
    <property type="component" value="Unassembled WGS sequence"/>
</dbReference>
<dbReference type="RefSeq" id="WP_310315969.1">
    <property type="nucleotide sequence ID" value="NZ_JAVDWU010000004.1"/>
</dbReference>
<keyword evidence="3" id="KW-1185">Reference proteome</keyword>
<dbReference type="EMBL" id="JAVDWU010000004">
    <property type="protein sequence ID" value="MDR7150467.1"/>
    <property type="molecule type" value="Genomic_DNA"/>
</dbReference>
<feature type="repeat" description="ANK" evidence="1">
    <location>
        <begin position="34"/>
        <end position="66"/>
    </location>
</feature>
<dbReference type="SUPFAM" id="SSF48403">
    <property type="entry name" value="Ankyrin repeat"/>
    <property type="match status" value="1"/>
</dbReference>
<gene>
    <name evidence="2" type="ORF">J2W49_002425</name>
</gene>
<dbReference type="Gene3D" id="1.25.40.20">
    <property type="entry name" value="Ankyrin repeat-containing domain"/>
    <property type="match status" value="1"/>
</dbReference>
<reference evidence="2 3" key="1">
    <citation type="submission" date="2023-07" db="EMBL/GenBank/DDBJ databases">
        <title>Sorghum-associated microbial communities from plants grown in Nebraska, USA.</title>
        <authorList>
            <person name="Schachtman D."/>
        </authorList>
    </citation>
    <scope>NUCLEOTIDE SEQUENCE [LARGE SCALE GENOMIC DNA]</scope>
    <source>
        <strain evidence="2 3">4249</strain>
    </source>
</reference>
<protein>
    <submittedName>
        <fullName evidence="2">Ankyrin repeat protein</fullName>
    </submittedName>
</protein>
<evidence type="ECO:0000313" key="3">
    <source>
        <dbReference type="Proteomes" id="UP001265700"/>
    </source>
</evidence>
<proteinExistence type="predicted"/>
<dbReference type="InterPro" id="IPR036770">
    <property type="entry name" value="Ankyrin_rpt-contain_sf"/>
</dbReference>
<dbReference type="PROSITE" id="PS50088">
    <property type="entry name" value="ANK_REPEAT"/>
    <property type="match status" value="1"/>
</dbReference>
<dbReference type="Pfam" id="PF12796">
    <property type="entry name" value="Ank_2"/>
    <property type="match status" value="1"/>
</dbReference>
<accession>A0ABU1WNG7</accession>
<dbReference type="PROSITE" id="PS50297">
    <property type="entry name" value="ANK_REP_REGION"/>
    <property type="match status" value="1"/>
</dbReference>
<dbReference type="InterPro" id="IPR002110">
    <property type="entry name" value="Ankyrin_rpt"/>
</dbReference>
<name>A0ABU1WNG7_9BURK</name>
<evidence type="ECO:0000256" key="1">
    <source>
        <dbReference type="PROSITE-ProRule" id="PRU00023"/>
    </source>
</evidence>
<organism evidence="2 3">
    <name type="scientific">Hydrogenophaga palleronii</name>
    <dbReference type="NCBI Taxonomy" id="65655"/>
    <lineage>
        <taxon>Bacteria</taxon>
        <taxon>Pseudomonadati</taxon>
        <taxon>Pseudomonadota</taxon>
        <taxon>Betaproteobacteria</taxon>
        <taxon>Burkholderiales</taxon>
        <taxon>Comamonadaceae</taxon>
        <taxon>Hydrogenophaga</taxon>
    </lineage>
</organism>
<evidence type="ECO:0000313" key="2">
    <source>
        <dbReference type="EMBL" id="MDR7150467.1"/>
    </source>
</evidence>
<keyword evidence="1" id="KW-0040">ANK repeat</keyword>